<dbReference type="PANTHER" id="PTHR13630">
    <property type="entry name" value="GAMMA-SECRETASE-ACTIVATING PROTEIN"/>
    <property type="match status" value="1"/>
</dbReference>
<sequence length="131" mass="14976">MFRILEAMKALCLPLPPGYHTLSAALAVRCLPHHTFLQYVDHGVLQLTETFVSRLMRNFYHMWDHPISSASISRNYVQTFGEGPVSWIIFSPSFSYLAALNPFEEQENVDAQFVEETALKQTLILLGFVEK</sequence>
<evidence type="ECO:0000313" key="3">
    <source>
        <dbReference type="Proteomes" id="UP000261620"/>
    </source>
</evidence>
<dbReference type="Pfam" id="PF14959">
    <property type="entry name" value="GSAP-16"/>
    <property type="match status" value="1"/>
</dbReference>
<keyword evidence="3" id="KW-1185">Reference proteome</keyword>
<reference evidence="2" key="2">
    <citation type="submission" date="2025-09" db="UniProtKB">
        <authorList>
            <consortium name="Ensembl"/>
        </authorList>
    </citation>
    <scope>IDENTIFICATION</scope>
</reference>
<evidence type="ECO:0000313" key="2">
    <source>
        <dbReference type="Ensembl" id="ENSMMOP00000002939.1"/>
    </source>
</evidence>
<dbReference type="OMA" id="MWDHPIS"/>
<feature type="domain" description="Gamma-secretase-activating protein C-terminal" evidence="1">
    <location>
        <begin position="1"/>
        <end position="59"/>
    </location>
</feature>
<protein>
    <recommendedName>
        <fullName evidence="1">Gamma-secretase-activating protein C-terminal domain-containing protein</fullName>
    </recommendedName>
</protein>
<organism evidence="2 3">
    <name type="scientific">Mola mola</name>
    <name type="common">Ocean sunfish</name>
    <name type="synonym">Tetraodon mola</name>
    <dbReference type="NCBI Taxonomy" id="94237"/>
    <lineage>
        <taxon>Eukaryota</taxon>
        <taxon>Metazoa</taxon>
        <taxon>Chordata</taxon>
        <taxon>Craniata</taxon>
        <taxon>Vertebrata</taxon>
        <taxon>Euteleostomi</taxon>
        <taxon>Actinopterygii</taxon>
        <taxon>Neopterygii</taxon>
        <taxon>Teleostei</taxon>
        <taxon>Neoteleostei</taxon>
        <taxon>Acanthomorphata</taxon>
        <taxon>Eupercaria</taxon>
        <taxon>Tetraodontiformes</taxon>
        <taxon>Molidae</taxon>
        <taxon>Mola</taxon>
    </lineage>
</organism>
<proteinExistence type="predicted"/>
<dbReference type="Proteomes" id="UP000261620">
    <property type="component" value="Unplaced"/>
</dbReference>
<dbReference type="GO" id="GO:0005802">
    <property type="term" value="C:trans-Golgi network"/>
    <property type="evidence" value="ECO:0007669"/>
    <property type="project" value="TreeGrafter"/>
</dbReference>
<dbReference type="GO" id="GO:1902004">
    <property type="term" value="P:positive regulation of amyloid-beta formation"/>
    <property type="evidence" value="ECO:0007669"/>
    <property type="project" value="TreeGrafter"/>
</dbReference>
<dbReference type="AlphaFoldDB" id="A0A3Q3W3F0"/>
<reference evidence="2" key="1">
    <citation type="submission" date="2025-08" db="UniProtKB">
        <authorList>
            <consortium name="Ensembl"/>
        </authorList>
    </citation>
    <scope>IDENTIFICATION</scope>
</reference>
<name>A0A3Q3W3F0_MOLML</name>
<accession>A0A3Q3W3F0</accession>
<dbReference type="STRING" id="94237.ENSMMOP00000002939"/>
<dbReference type="InterPro" id="IPR028010">
    <property type="entry name" value="GSAP_C_dom"/>
</dbReference>
<dbReference type="PANTHER" id="PTHR13630:SF1">
    <property type="entry name" value="GAMMA-SECRETASE-ACTIVATING PROTEIN"/>
    <property type="match status" value="1"/>
</dbReference>
<dbReference type="InterPro" id="IPR026172">
    <property type="entry name" value="GSAP_fam"/>
</dbReference>
<evidence type="ECO:0000259" key="1">
    <source>
        <dbReference type="Pfam" id="PF14959"/>
    </source>
</evidence>
<dbReference type="Ensembl" id="ENSMMOT00000002984.1">
    <property type="protein sequence ID" value="ENSMMOP00000002939.1"/>
    <property type="gene ID" value="ENSMMOG00000002364.1"/>
</dbReference>